<dbReference type="PANTHER" id="PTHR13140:SF781">
    <property type="entry name" value="MYOSIN-15"/>
    <property type="match status" value="1"/>
</dbReference>
<dbReference type="InterPro" id="IPR004009">
    <property type="entry name" value="SH3_Myosin"/>
</dbReference>
<proteinExistence type="inferred from homology"/>
<dbReference type="Gene3D" id="1.10.10.820">
    <property type="match status" value="1"/>
</dbReference>
<dbReference type="InterPro" id="IPR036961">
    <property type="entry name" value="Kinesin_motor_dom_sf"/>
</dbReference>
<keyword evidence="16" id="KW-1185">Reference proteome</keyword>
<dbReference type="InterPro" id="IPR036018">
    <property type="entry name" value="MYSc_Myo11"/>
</dbReference>
<evidence type="ECO:0000259" key="14">
    <source>
        <dbReference type="PROSITE" id="PS51844"/>
    </source>
</evidence>
<gene>
    <name evidence="15" type="ORF">OEZ85_005796</name>
</gene>
<dbReference type="Pfam" id="PF02736">
    <property type="entry name" value="Myosin_N"/>
    <property type="match status" value="1"/>
</dbReference>
<keyword evidence="8 9" id="KW-0009">Actin-binding</keyword>
<evidence type="ECO:0000313" key="16">
    <source>
        <dbReference type="Proteomes" id="UP001244341"/>
    </source>
</evidence>
<dbReference type="CDD" id="cd01384">
    <property type="entry name" value="MYSc_Myo11"/>
    <property type="match status" value="1"/>
</dbReference>
<dbReference type="PRINTS" id="PR00193">
    <property type="entry name" value="MYOSINHEAVY"/>
</dbReference>
<feature type="domain" description="Dilute" evidence="12">
    <location>
        <begin position="1295"/>
        <end position="1617"/>
    </location>
</feature>
<organism evidence="15 16">
    <name type="scientific">Tetradesmus obliquus</name>
    <name type="common">Green alga</name>
    <name type="synonym">Acutodesmus obliquus</name>
    <dbReference type="NCBI Taxonomy" id="3088"/>
    <lineage>
        <taxon>Eukaryota</taxon>
        <taxon>Viridiplantae</taxon>
        <taxon>Chlorophyta</taxon>
        <taxon>core chlorophytes</taxon>
        <taxon>Chlorophyceae</taxon>
        <taxon>CS clade</taxon>
        <taxon>Sphaeropleales</taxon>
        <taxon>Scenedesmaceae</taxon>
        <taxon>Tetradesmus</taxon>
    </lineage>
</organism>
<keyword evidence="3 9" id="KW-0547">Nucleotide-binding</keyword>
<dbReference type="Gene3D" id="1.20.120.720">
    <property type="entry name" value="Myosin VI head, motor domain, U50 subdomain"/>
    <property type="match status" value="1"/>
</dbReference>
<dbReference type="SUPFAM" id="SSF52540">
    <property type="entry name" value="P-loop containing nucleoside triphosphate hydrolases"/>
    <property type="match status" value="2"/>
</dbReference>
<dbReference type="InterPro" id="IPR002710">
    <property type="entry name" value="Dilute_dom"/>
</dbReference>
<reference evidence="15 16" key="1">
    <citation type="submission" date="2023-05" db="EMBL/GenBank/DDBJ databases">
        <title>A 100% complete, gapless, phased diploid assembly of the Scenedesmus obliquus UTEX 3031 genome.</title>
        <authorList>
            <person name="Biondi T.C."/>
            <person name="Hanschen E.R."/>
            <person name="Kwon T."/>
            <person name="Eng W."/>
            <person name="Kruse C.P.S."/>
            <person name="Koehler S.I."/>
            <person name="Kunde Y."/>
            <person name="Gleasner C.D."/>
            <person name="You Mak K.T."/>
            <person name="Polle J."/>
            <person name="Hovde B.T."/>
            <person name="Starkenburg S.R."/>
        </authorList>
    </citation>
    <scope>NUCLEOTIDE SEQUENCE [LARGE SCALE GENOMIC DNA]</scope>
    <source>
        <strain evidence="15 16">DOE0152z</strain>
    </source>
</reference>
<feature type="domain" description="Myosin motor" evidence="13">
    <location>
        <begin position="69"/>
        <end position="760"/>
    </location>
</feature>
<dbReference type="EMBL" id="CP126218">
    <property type="protein sequence ID" value="WIA19900.1"/>
    <property type="molecule type" value="Genomic_DNA"/>
</dbReference>
<feature type="region of interest" description="Disordered" evidence="11">
    <location>
        <begin position="1196"/>
        <end position="1226"/>
    </location>
</feature>
<dbReference type="Gene3D" id="3.30.70.1590">
    <property type="match status" value="1"/>
</dbReference>
<evidence type="ECO:0000256" key="2">
    <source>
        <dbReference type="ARBA" id="ARBA00022737"/>
    </source>
</evidence>
<evidence type="ECO:0000256" key="5">
    <source>
        <dbReference type="ARBA" id="ARBA00023054"/>
    </source>
</evidence>
<feature type="coiled-coil region" evidence="10">
    <location>
        <begin position="1226"/>
        <end position="1253"/>
    </location>
</feature>
<accession>A0ABY8UEW8</accession>
<dbReference type="InterPro" id="IPR000048">
    <property type="entry name" value="IQ_motif_EF-hand-BS"/>
</dbReference>
<evidence type="ECO:0000256" key="9">
    <source>
        <dbReference type="PROSITE-ProRule" id="PRU00782"/>
    </source>
</evidence>
<dbReference type="Pfam" id="PF01843">
    <property type="entry name" value="DIL"/>
    <property type="match status" value="1"/>
</dbReference>
<evidence type="ECO:0000259" key="12">
    <source>
        <dbReference type="PROSITE" id="PS51126"/>
    </source>
</evidence>
<dbReference type="Proteomes" id="UP001244341">
    <property type="component" value="Chromosome 11b"/>
</dbReference>
<dbReference type="Pfam" id="PF00063">
    <property type="entry name" value="Myosin_head"/>
    <property type="match status" value="1"/>
</dbReference>
<dbReference type="SMART" id="SM00242">
    <property type="entry name" value="MYSc"/>
    <property type="match status" value="1"/>
</dbReference>
<dbReference type="Pfam" id="PF00612">
    <property type="entry name" value="IQ"/>
    <property type="match status" value="5"/>
</dbReference>
<evidence type="ECO:0000313" key="15">
    <source>
        <dbReference type="EMBL" id="WIA19900.1"/>
    </source>
</evidence>
<evidence type="ECO:0000256" key="1">
    <source>
        <dbReference type="ARBA" id="ARBA00008049"/>
    </source>
</evidence>
<dbReference type="PROSITE" id="PS51456">
    <property type="entry name" value="MYOSIN_MOTOR"/>
    <property type="match status" value="1"/>
</dbReference>
<name>A0ABY8UEW8_TETOB</name>
<sequence>MAAPATVIHTVGSKVWVPDPAESWIKAAVQKIEEGKDGAGVLIVALEENGELRRVPASDAPLQNVETRGGVEDMTRLSYLHEPGVLWNIKSRYMFDDIYTYTGSILIAVNPFAPLPHIYGPHMMDQYRGVDLGDLSPHVYAIADAAYRQMRKEMKGQSILVSGESGAGKTETSKLIMKYLAYMGGYMDAAGRRGSSSGRSVEEQVLESNPLLEAFGNAKTVRNNNSSRFGKYVEINFNEKGVISGAAIRTYLLERSRVVAVNNPERSYHIFYQLCDGASAEERARWFLKPAQEFNYLNQSTCFDIPGDSNAEEYQRTVTAMGKVGIPAEQRESVFATVASVLHLGNISFVEGKEADSSKVAPGAAQEHLQAAAALLGVDPAGLEHALTTRSRVMREGVIVSPLNVRSAVENRDSLAKIIYAKMFDWLVAAVNAAIGEDKNCAASVGVLDIYGFESFEYNDLEQFCINLANEKLQQHFNQHVFKQEQAEYEREEIDWSYIQFVDNQDVLDLIEGRLGVLDLLDEQCRFPTATHKDLAEKLYCTPSVKDSQRFAKPKLSQTAFTIQHYAGPVTYQTENFLDKNKDFVVAEHQQLLEASSRQFVQELFASEPVPEGAENTPSKAAPRAAFKFNSVGSQFKKQLGELMAQLHTMEPHYVRCVKPNGLNKPGLFENSNALHQLRCGGVLEAVRISCAGFPNKRPFPDFVDHFWSLAPELYHMPDLDDRQIAEGILKQSGLEGYQLGTSKVFLRAGQMALLDKQRTDKLSKAAVQLQRHARGFLGRLHYKQSKEAVVRMQAWARGMLARKEARALRQQKAATTIQTAYRRHKMRQQYQEVVHNITHLQALWRGYAARKAFAEMQRQRAALVIQSNWRGAACRSDFTALREAALLVQGAFRCKRAVGELRHLKSEAREAGKLLEDKKALEAKLREVQGTLELVQGQRNELRAEVKALKAELAGASEAQQAAASDREAAVAAVREEAAAQLRAAQEGAAAAQALLAEAQAAAAAEGQRMASEKSELDKQLKVAQDYIQRLMAEKADLDKRFHGMKDELIMRLQNACAQRDEARAQVMELDNRLQKAAADMVKQQDETRKALAAATAAAAAAAAAKPAAAPAAAAGAAAAAAAGAAAAPAGGGAEAAATLPNGAAAAAADGAVLSNMRKQATGLMQQLQSSAPGYARMLSDTLMGTAGNPGAAAAAAAAMGGPEHVPGQHPDGRQGAAGQGHLQETELERKTRELQAKQQQLIQEKRKQEEERLLAALAQPMGFHKGKPLAALVVFRACLQWRAFQADRTSVFDRIIQVIGSQIERQQDDNACLAYWLTNTVTLLHLLQRNIKPASGSGSVKRVAQAAGRSIMGGLFGRQPMGGEASIHGGGVGGFRLVEAKYPALLFKQQLDAFVQKIFPMMRDNVKKNITPMLGHCIHTPRGTHGRAGASAGSRRATAAAAAGAGSGDGATAAAANAQSKAWSDILAVFDELLVKLRENHVPKPLVQALFKQLFSFVNVQLFNQLLLRRECCSFSNGEYVKTGLSQVESWIMEHGAEWVGESWEELKFIRQAVTFLVIGNKPKKSLEDITRDLCPVLSIQQLYRISTMYWDDKYNTETVSSEVLGRMKQAMVEHSSSASHSFLLDDDSTLPFAANDILAQMDDKDLYVALPVPEQLKSSGSDGAASFAFLEKELRFSQM</sequence>
<dbReference type="Gene3D" id="3.40.850.10">
    <property type="entry name" value="Kinesin motor domain"/>
    <property type="match status" value="1"/>
</dbReference>
<dbReference type="Gene3D" id="1.20.58.530">
    <property type="match status" value="1"/>
</dbReference>
<evidence type="ECO:0000256" key="7">
    <source>
        <dbReference type="ARBA" id="ARBA00023175"/>
    </source>
</evidence>
<evidence type="ECO:0008006" key="17">
    <source>
        <dbReference type="Google" id="ProtNLM"/>
    </source>
</evidence>
<comment type="similarity">
    <text evidence="1">Belongs to the TRAFAC class myosin-kinesin ATPase superfamily. Myosin family. Plant myosin class XI subfamily.</text>
</comment>
<dbReference type="InterPro" id="IPR001609">
    <property type="entry name" value="Myosin_head_motor_dom-like"/>
</dbReference>
<feature type="region of interest" description="Actin-binding" evidence="9">
    <location>
        <begin position="640"/>
        <end position="662"/>
    </location>
</feature>
<evidence type="ECO:0000256" key="4">
    <source>
        <dbReference type="ARBA" id="ARBA00022840"/>
    </source>
</evidence>
<dbReference type="SMART" id="SM01132">
    <property type="entry name" value="DIL"/>
    <property type="match status" value="1"/>
</dbReference>
<keyword evidence="5 10" id="KW-0175">Coiled coil</keyword>
<dbReference type="SMART" id="SM00015">
    <property type="entry name" value="IQ"/>
    <property type="match status" value="6"/>
</dbReference>
<feature type="coiled-coil region" evidence="10">
    <location>
        <begin position="905"/>
        <end position="1088"/>
    </location>
</feature>
<evidence type="ECO:0000256" key="8">
    <source>
        <dbReference type="ARBA" id="ARBA00023203"/>
    </source>
</evidence>
<keyword evidence="7 9" id="KW-0505">Motor protein</keyword>
<evidence type="ECO:0000256" key="10">
    <source>
        <dbReference type="SAM" id="Coils"/>
    </source>
</evidence>
<feature type="binding site" evidence="9">
    <location>
        <begin position="163"/>
        <end position="170"/>
    </location>
    <ligand>
        <name>ATP</name>
        <dbReference type="ChEBI" id="CHEBI:30616"/>
    </ligand>
</feature>
<protein>
    <recommendedName>
        <fullName evidence="17">Myosin motor domain-containing protein</fullName>
    </recommendedName>
</protein>
<evidence type="ECO:0000256" key="11">
    <source>
        <dbReference type="SAM" id="MobiDB-lite"/>
    </source>
</evidence>
<dbReference type="InterPro" id="IPR027417">
    <property type="entry name" value="P-loop_NTPase"/>
</dbReference>
<keyword evidence="4 9" id="KW-0067">ATP-binding</keyword>
<feature type="domain" description="Myosin N-terminal SH3-like" evidence="14">
    <location>
        <begin position="10"/>
        <end position="65"/>
    </location>
</feature>
<evidence type="ECO:0000256" key="6">
    <source>
        <dbReference type="ARBA" id="ARBA00023123"/>
    </source>
</evidence>
<dbReference type="PROSITE" id="PS51844">
    <property type="entry name" value="SH3_LIKE"/>
    <property type="match status" value="1"/>
</dbReference>
<dbReference type="PROSITE" id="PS50096">
    <property type="entry name" value="IQ"/>
    <property type="match status" value="5"/>
</dbReference>
<dbReference type="Gene3D" id="1.20.5.190">
    <property type="match status" value="3"/>
</dbReference>
<dbReference type="PANTHER" id="PTHR13140">
    <property type="entry name" value="MYOSIN"/>
    <property type="match status" value="1"/>
</dbReference>
<dbReference type="PROSITE" id="PS51126">
    <property type="entry name" value="DILUTE"/>
    <property type="match status" value="1"/>
</dbReference>
<keyword evidence="2" id="KW-0677">Repeat</keyword>
<evidence type="ECO:0000256" key="3">
    <source>
        <dbReference type="ARBA" id="ARBA00022741"/>
    </source>
</evidence>
<evidence type="ECO:0000259" key="13">
    <source>
        <dbReference type="PROSITE" id="PS51456"/>
    </source>
</evidence>
<keyword evidence="6 9" id="KW-0518">Myosin</keyword>